<evidence type="ECO:0000313" key="10">
    <source>
        <dbReference type="EMBL" id="CAI9284396.1"/>
    </source>
</evidence>
<keyword evidence="5" id="KW-0378">Hydrolase</keyword>
<comment type="catalytic activity">
    <reaction evidence="8">
        <text>ATP + H2O = ADP + phosphate + H(+)</text>
        <dbReference type="Rhea" id="RHEA:13065"/>
        <dbReference type="ChEBI" id="CHEBI:15377"/>
        <dbReference type="ChEBI" id="CHEBI:15378"/>
        <dbReference type="ChEBI" id="CHEBI:30616"/>
        <dbReference type="ChEBI" id="CHEBI:43474"/>
        <dbReference type="ChEBI" id="CHEBI:456216"/>
    </reaction>
</comment>
<evidence type="ECO:0000256" key="8">
    <source>
        <dbReference type="ARBA" id="ARBA00049360"/>
    </source>
</evidence>
<dbReference type="Proteomes" id="UP001177003">
    <property type="component" value="Chromosome 5"/>
</dbReference>
<dbReference type="GO" id="GO:0005856">
    <property type="term" value="C:cytoskeleton"/>
    <property type="evidence" value="ECO:0007669"/>
    <property type="project" value="UniProtKB-SubCell"/>
</dbReference>
<dbReference type="PANTHER" id="PTHR11937">
    <property type="entry name" value="ACTIN"/>
    <property type="match status" value="1"/>
</dbReference>
<evidence type="ECO:0000256" key="5">
    <source>
        <dbReference type="ARBA" id="ARBA00022801"/>
    </source>
</evidence>
<dbReference type="Gene3D" id="3.30.420.40">
    <property type="match status" value="2"/>
</dbReference>
<comment type="similarity">
    <text evidence="2 9">Belongs to the actin family.</text>
</comment>
<dbReference type="FunFam" id="3.90.640.10:FF:000047">
    <property type="entry name" value="Actin, alpha skeletal muscle"/>
    <property type="match status" value="1"/>
</dbReference>
<dbReference type="GO" id="GO:0016787">
    <property type="term" value="F:hydrolase activity"/>
    <property type="evidence" value="ECO:0007669"/>
    <property type="project" value="UniProtKB-KW"/>
</dbReference>
<keyword evidence="6" id="KW-0067">ATP-binding</keyword>
<protein>
    <recommendedName>
        <fullName evidence="12">Actin</fullName>
    </recommendedName>
</protein>
<evidence type="ECO:0000256" key="2">
    <source>
        <dbReference type="ARBA" id="ARBA00006752"/>
    </source>
</evidence>
<proteinExistence type="inferred from homology"/>
<evidence type="ECO:0000256" key="4">
    <source>
        <dbReference type="ARBA" id="ARBA00022741"/>
    </source>
</evidence>
<dbReference type="FunFam" id="3.30.420.40:FF:000058">
    <property type="entry name" value="Putative actin-related protein 5"/>
    <property type="match status" value="1"/>
</dbReference>
<name>A0AA36E611_LACSI</name>
<dbReference type="SUPFAM" id="SSF53067">
    <property type="entry name" value="Actin-like ATPase domain"/>
    <property type="match status" value="2"/>
</dbReference>
<reference evidence="10" key="1">
    <citation type="submission" date="2023-04" db="EMBL/GenBank/DDBJ databases">
        <authorList>
            <person name="Vijverberg K."/>
            <person name="Xiong W."/>
            <person name="Schranz E."/>
        </authorList>
    </citation>
    <scope>NUCLEOTIDE SEQUENCE</scope>
</reference>
<evidence type="ECO:0000256" key="3">
    <source>
        <dbReference type="ARBA" id="ARBA00022490"/>
    </source>
</evidence>
<accession>A0AA36E611</accession>
<keyword evidence="4" id="KW-0547">Nucleotide-binding</keyword>
<dbReference type="SMART" id="SM00268">
    <property type="entry name" value="ACTIN"/>
    <property type="match status" value="1"/>
</dbReference>
<dbReference type="FunFam" id="3.30.420.40:FF:000218">
    <property type="entry name" value="actin, alpha sarcomeric/skeletal-like"/>
    <property type="match status" value="1"/>
</dbReference>
<dbReference type="FunFam" id="3.30.420.40:FF:000291">
    <property type="entry name" value="Actin, alpha skeletal muscle"/>
    <property type="match status" value="1"/>
</dbReference>
<dbReference type="PRINTS" id="PR00190">
    <property type="entry name" value="ACTIN"/>
</dbReference>
<gene>
    <name evidence="10" type="ORF">LSALG_LOCUS23925</name>
</gene>
<evidence type="ECO:0000256" key="1">
    <source>
        <dbReference type="ARBA" id="ARBA00004245"/>
    </source>
</evidence>
<keyword evidence="3" id="KW-0963">Cytoplasm</keyword>
<sequence>MADSEEIPPLVFDIGSGMVKAGFAGDDSPRTVFPSIVGRLRHTSAMMGMGQRNAYVGDEAMSKIGILTVKYPIERGIASNWDDMEKILHHTYYGELRVAPEAHPVLLTEVPLNLKSNREKMTEAMFETFNVPAMYISIAGVLSMHASGLTTGIVLDSGDGVSYTIPIYKGYAIPHAILRLYLAGSDLTDHLMGIMNERGYLFTTSTERELIRDLKEKLTYVALDYNQELEAAKSSASIEKKYELPDGRFITIGAERFRCPEVLFQPNVIGMEATGIHEMTYNSVIKCDIDLRRHLFGHILLSGGSTILPGFADRMTKEITALAPSSIKINVVAPPARKYSVWIGGSMLASLSTFQQMCISKAEYDESGQSIVHRKCF</sequence>
<evidence type="ECO:0000313" key="11">
    <source>
        <dbReference type="Proteomes" id="UP001177003"/>
    </source>
</evidence>
<keyword evidence="7" id="KW-0206">Cytoskeleton</keyword>
<keyword evidence="11" id="KW-1185">Reference proteome</keyword>
<dbReference type="GO" id="GO:0048767">
    <property type="term" value="P:root hair elongation"/>
    <property type="evidence" value="ECO:0007669"/>
    <property type="project" value="UniProtKB-ARBA"/>
</dbReference>
<dbReference type="Pfam" id="PF00022">
    <property type="entry name" value="Actin"/>
    <property type="match status" value="1"/>
</dbReference>
<dbReference type="Gene3D" id="3.90.640.10">
    <property type="entry name" value="Actin, Chain A, domain 4"/>
    <property type="match status" value="1"/>
</dbReference>
<evidence type="ECO:0000256" key="6">
    <source>
        <dbReference type="ARBA" id="ARBA00022840"/>
    </source>
</evidence>
<evidence type="ECO:0008006" key="12">
    <source>
        <dbReference type="Google" id="ProtNLM"/>
    </source>
</evidence>
<organism evidence="10 11">
    <name type="scientific">Lactuca saligna</name>
    <name type="common">Willowleaf lettuce</name>
    <dbReference type="NCBI Taxonomy" id="75948"/>
    <lineage>
        <taxon>Eukaryota</taxon>
        <taxon>Viridiplantae</taxon>
        <taxon>Streptophyta</taxon>
        <taxon>Embryophyta</taxon>
        <taxon>Tracheophyta</taxon>
        <taxon>Spermatophyta</taxon>
        <taxon>Magnoliopsida</taxon>
        <taxon>eudicotyledons</taxon>
        <taxon>Gunneridae</taxon>
        <taxon>Pentapetalae</taxon>
        <taxon>asterids</taxon>
        <taxon>campanulids</taxon>
        <taxon>Asterales</taxon>
        <taxon>Asteraceae</taxon>
        <taxon>Cichorioideae</taxon>
        <taxon>Cichorieae</taxon>
        <taxon>Lactucinae</taxon>
        <taxon>Lactuca</taxon>
    </lineage>
</organism>
<dbReference type="EMBL" id="OX465081">
    <property type="protein sequence ID" value="CAI9284396.1"/>
    <property type="molecule type" value="Genomic_DNA"/>
</dbReference>
<dbReference type="GO" id="GO:0005524">
    <property type="term" value="F:ATP binding"/>
    <property type="evidence" value="ECO:0007669"/>
    <property type="project" value="UniProtKB-KW"/>
</dbReference>
<comment type="subcellular location">
    <subcellularLocation>
        <location evidence="1">Cytoplasm</location>
        <location evidence="1">Cytoskeleton</location>
    </subcellularLocation>
</comment>
<dbReference type="AlphaFoldDB" id="A0AA36E611"/>
<dbReference type="InterPro" id="IPR004000">
    <property type="entry name" value="Actin"/>
</dbReference>
<dbReference type="InterPro" id="IPR043129">
    <property type="entry name" value="ATPase_NBD"/>
</dbReference>
<evidence type="ECO:0000256" key="7">
    <source>
        <dbReference type="ARBA" id="ARBA00023212"/>
    </source>
</evidence>
<evidence type="ECO:0000256" key="9">
    <source>
        <dbReference type="RuleBase" id="RU000487"/>
    </source>
</evidence>